<dbReference type="GO" id="GO:0016567">
    <property type="term" value="P:protein ubiquitination"/>
    <property type="evidence" value="ECO:0007669"/>
    <property type="project" value="UniProtKB-UniPathway"/>
</dbReference>
<dbReference type="InterPro" id="IPR011009">
    <property type="entry name" value="Kinase-like_dom_sf"/>
</dbReference>
<dbReference type="InterPro" id="IPR051348">
    <property type="entry name" value="U-box_ubiquitin_ligases"/>
</dbReference>
<proteinExistence type="predicted"/>
<comment type="function">
    <text evidence="2">Functions as an E3 ubiquitin ligase.</text>
</comment>
<comment type="catalytic activity">
    <reaction evidence="11">
        <text>L-seryl-[protein] + ATP = O-phospho-L-seryl-[protein] + ADP + H(+)</text>
        <dbReference type="Rhea" id="RHEA:17989"/>
        <dbReference type="Rhea" id="RHEA-COMP:9863"/>
        <dbReference type="Rhea" id="RHEA-COMP:11604"/>
        <dbReference type="ChEBI" id="CHEBI:15378"/>
        <dbReference type="ChEBI" id="CHEBI:29999"/>
        <dbReference type="ChEBI" id="CHEBI:30616"/>
        <dbReference type="ChEBI" id="CHEBI:83421"/>
        <dbReference type="ChEBI" id="CHEBI:456216"/>
        <dbReference type="EC" id="2.7.11.1"/>
    </reaction>
</comment>
<keyword evidence="5" id="KW-0808">Transferase</keyword>
<dbReference type="Pfam" id="PF07714">
    <property type="entry name" value="PK_Tyr_Ser-Thr"/>
    <property type="match status" value="1"/>
</dbReference>
<evidence type="ECO:0000256" key="12">
    <source>
        <dbReference type="PROSITE-ProRule" id="PRU10141"/>
    </source>
</evidence>
<sequence length="758" mass="85520">MKPPTQLLKQVKKGGEEEKMSVAVAVCSGPDGGRGSHRAVKWAVENLNLLPEPHKFILLHVMPPVTSIPTPSGNSIPIHELDPHVVKMYLQDRRVKLGEVFTPFKKYFRNIKVETMLLEGVNPAFVLVRHVSESRIKSLVLGSYSSTLFTRKSKGLNVPSIVLRYAPDTCDIYVISREKVITNLNNLLSVGDFTDSPKRNGGQTVELFEDEQICQISASEDSSGVLLDKEINHICGPSNQEAHATNKRSSSFSSLSSKNYVLFQTNPQTEVEHLQSELRNSILMYKQACEQLAHAQNKVKELSSECLNDSRQVSVALQREELLKKIAAMEKAKHLEAIKEAELARDVLAKETYERQLAEMHALKESLEKQKIVNTLFVTDKRYRRYTQHEIEVATDFFSETRVIGEGGYGKVYKGTLDHTPVAIKVLRPDASDKKEEFLKEVEVLSRIRHPHLVSLLGASSESVCLVYEFMENGSLDEHIFCQNGKPALPWVVRFRIIYEIACGLTFLHNSKPESIVHRDLKPGNVLLDRNYMSKIGDVGLAKFISNVVPDDVTEYRDSVLAGTLHYMDPEYHRTGTLRPKSDLYAFGIIIIQLLTARHPKGILFAAEKAIRNGSWVNMLDKSVSNWPLLGTEELAQLALKCSQLRCRDRPDLDEEILPVLKRLCYLGRGPAVSLLDNHLSPPNHYFCPILQEVMNDPYIAADGFTYEHIAIKAWLEKHTVSPLTKLELKHKLLTPNYTLRSSIQEWKTKLQSASSNA</sequence>
<dbReference type="SMART" id="SM00504">
    <property type="entry name" value="Ubox"/>
    <property type="match status" value="1"/>
</dbReference>
<name>A0A7N0UX52_KALFE</name>
<evidence type="ECO:0000256" key="3">
    <source>
        <dbReference type="ARBA" id="ARBA00004906"/>
    </source>
</evidence>
<dbReference type="SMART" id="SM00220">
    <property type="entry name" value="S_TKc"/>
    <property type="match status" value="1"/>
</dbReference>
<dbReference type="CDD" id="cd16655">
    <property type="entry name" value="RING-Ubox_WDSUB1-like"/>
    <property type="match status" value="1"/>
</dbReference>
<dbReference type="PANTHER" id="PTHR45647">
    <property type="entry name" value="OS02G0152300 PROTEIN"/>
    <property type="match status" value="1"/>
</dbReference>
<keyword evidence="7" id="KW-0418">Kinase</keyword>
<evidence type="ECO:0000259" key="14">
    <source>
        <dbReference type="PROSITE" id="PS51698"/>
    </source>
</evidence>
<dbReference type="InterPro" id="IPR008271">
    <property type="entry name" value="Ser/Thr_kinase_AS"/>
</dbReference>
<evidence type="ECO:0000313" key="16">
    <source>
        <dbReference type="Proteomes" id="UP000594263"/>
    </source>
</evidence>
<evidence type="ECO:0000256" key="2">
    <source>
        <dbReference type="ARBA" id="ARBA00003861"/>
    </source>
</evidence>
<dbReference type="FunFam" id="1.10.510.10:FF:001023">
    <property type="entry name" value="Os07g0541700 protein"/>
    <property type="match status" value="1"/>
</dbReference>
<evidence type="ECO:0000256" key="5">
    <source>
        <dbReference type="ARBA" id="ARBA00022679"/>
    </source>
</evidence>
<evidence type="ECO:0000256" key="10">
    <source>
        <dbReference type="ARBA" id="ARBA00047899"/>
    </source>
</evidence>
<evidence type="ECO:0008006" key="17">
    <source>
        <dbReference type="Google" id="ProtNLM"/>
    </source>
</evidence>
<evidence type="ECO:0000256" key="9">
    <source>
        <dbReference type="ARBA" id="ARBA00022840"/>
    </source>
</evidence>
<dbReference type="PROSITE" id="PS51698">
    <property type="entry name" value="U_BOX"/>
    <property type="match status" value="1"/>
</dbReference>
<dbReference type="PROSITE" id="PS50011">
    <property type="entry name" value="PROTEIN_KINASE_DOM"/>
    <property type="match status" value="1"/>
</dbReference>
<dbReference type="SUPFAM" id="SSF57850">
    <property type="entry name" value="RING/U-box"/>
    <property type="match status" value="1"/>
</dbReference>
<evidence type="ECO:0000256" key="11">
    <source>
        <dbReference type="ARBA" id="ARBA00048679"/>
    </source>
</evidence>
<dbReference type="CDD" id="cd01989">
    <property type="entry name" value="USP_STK_Ubox_N"/>
    <property type="match status" value="1"/>
</dbReference>
<dbReference type="InterPro" id="IPR013083">
    <property type="entry name" value="Znf_RING/FYVE/PHD"/>
</dbReference>
<dbReference type="Gramene" id="Kaladp0090s0078.1.v1.1">
    <property type="protein sequence ID" value="Kaladp0090s0078.1.v1.1"/>
    <property type="gene ID" value="Kaladp0090s0078.v1.1"/>
</dbReference>
<reference evidence="15" key="1">
    <citation type="submission" date="2021-01" db="UniProtKB">
        <authorList>
            <consortium name="EnsemblPlants"/>
        </authorList>
    </citation>
    <scope>IDENTIFICATION</scope>
</reference>
<feature type="binding site" evidence="12">
    <location>
        <position position="425"/>
    </location>
    <ligand>
        <name>ATP</name>
        <dbReference type="ChEBI" id="CHEBI:30616"/>
    </ligand>
</feature>
<dbReference type="GO" id="GO:0061630">
    <property type="term" value="F:ubiquitin protein ligase activity"/>
    <property type="evidence" value="ECO:0007669"/>
    <property type="project" value="UniProtKB-EC"/>
</dbReference>
<dbReference type="InterPro" id="IPR017441">
    <property type="entry name" value="Protein_kinase_ATP_BS"/>
</dbReference>
<dbReference type="Proteomes" id="UP000594263">
    <property type="component" value="Unplaced"/>
</dbReference>
<dbReference type="InterPro" id="IPR003613">
    <property type="entry name" value="Ubox_domain"/>
</dbReference>
<dbReference type="GO" id="GO:0005524">
    <property type="term" value="F:ATP binding"/>
    <property type="evidence" value="ECO:0007669"/>
    <property type="project" value="UniProtKB-UniRule"/>
</dbReference>
<evidence type="ECO:0000313" key="15">
    <source>
        <dbReference type="EnsemblPlants" id="Kaladp0090s0078.1.v1.1"/>
    </source>
</evidence>
<keyword evidence="9 12" id="KW-0067">ATP-binding</keyword>
<evidence type="ECO:0000256" key="8">
    <source>
        <dbReference type="ARBA" id="ARBA00022786"/>
    </source>
</evidence>
<protein>
    <recommendedName>
        <fullName evidence="17">Serine/threonine-protein kinase</fullName>
    </recommendedName>
</protein>
<accession>A0A7N0UX52</accession>
<dbReference type="InterPro" id="IPR001245">
    <property type="entry name" value="Ser-Thr/Tyr_kinase_cat_dom"/>
</dbReference>
<dbReference type="Gene3D" id="3.40.50.620">
    <property type="entry name" value="HUPs"/>
    <property type="match status" value="1"/>
</dbReference>
<dbReference type="Gene3D" id="1.10.510.10">
    <property type="entry name" value="Transferase(Phosphotransferase) domain 1"/>
    <property type="match status" value="1"/>
</dbReference>
<evidence type="ECO:0000256" key="7">
    <source>
        <dbReference type="ARBA" id="ARBA00022777"/>
    </source>
</evidence>
<comment type="catalytic activity">
    <reaction evidence="1">
        <text>S-ubiquitinyl-[E2 ubiquitin-conjugating enzyme]-L-cysteine + [acceptor protein]-L-lysine = [E2 ubiquitin-conjugating enzyme]-L-cysteine + N(6)-ubiquitinyl-[acceptor protein]-L-lysine.</text>
        <dbReference type="EC" id="2.3.2.27"/>
    </reaction>
</comment>
<evidence type="ECO:0000256" key="1">
    <source>
        <dbReference type="ARBA" id="ARBA00000900"/>
    </source>
</evidence>
<dbReference type="UniPathway" id="UPA00143"/>
<keyword evidence="8" id="KW-0833">Ubl conjugation pathway</keyword>
<dbReference type="Gene3D" id="3.30.200.20">
    <property type="entry name" value="Phosphorylase Kinase, domain 1"/>
    <property type="match status" value="1"/>
</dbReference>
<dbReference type="GO" id="GO:0004674">
    <property type="term" value="F:protein serine/threonine kinase activity"/>
    <property type="evidence" value="ECO:0007669"/>
    <property type="project" value="UniProtKB-KW"/>
</dbReference>
<evidence type="ECO:0000259" key="13">
    <source>
        <dbReference type="PROSITE" id="PS50011"/>
    </source>
</evidence>
<evidence type="ECO:0000256" key="4">
    <source>
        <dbReference type="ARBA" id="ARBA00022527"/>
    </source>
</evidence>
<keyword evidence="16" id="KW-1185">Reference proteome</keyword>
<dbReference type="EnsemblPlants" id="Kaladp0090s0078.1.v1.1">
    <property type="protein sequence ID" value="Kaladp0090s0078.1.v1.1"/>
    <property type="gene ID" value="Kaladp0090s0078.v1.1"/>
</dbReference>
<keyword evidence="4" id="KW-0723">Serine/threonine-protein kinase</keyword>
<keyword evidence="6 12" id="KW-0547">Nucleotide-binding</keyword>
<comment type="catalytic activity">
    <reaction evidence="10">
        <text>L-threonyl-[protein] + ATP = O-phospho-L-threonyl-[protein] + ADP + H(+)</text>
        <dbReference type="Rhea" id="RHEA:46608"/>
        <dbReference type="Rhea" id="RHEA-COMP:11060"/>
        <dbReference type="Rhea" id="RHEA-COMP:11605"/>
        <dbReference type="ChEBI" id="CHEBI:15378"/>
        <dbReference type="ChEBI" id="CHEBI:30013"/>
        <dbReference type="ChEBI" id="CHEBI:30616"/>
        <dbReference type="ChEBI" id="CHEBI:61977"/>
        <dbReference type="ChEBI" id="CHEBI:456216"/>
        <dbReference type="EC" id="2.7.11.1"/>
    </reaction>
</comment>
<comment type="pathway">
    <text evidence="3">Protein modification; protein ubiquitination.</text>
</comment>
<dbReference type="OMA" id="RIVFEMA"/>
<dbReference type="PANTHER" id="PTHR45647:SF65">
    <property type="entry name" value="U-BOX DOMAIN-CONTAINING PROTEIN KINASE FAMILY PROTEIN"/>
    <property type="match status" value="1"/>
</dbReference>
<dbReference type="InterPro" id="IPR000719">
    <property type="entry name" value="Prot_kinase_dom"/>
</dbReference>
<dbReference type="Gene3D" id="3.30.40.10">
    <property type="entry name" value="Zinc/RING finger domain, C3HC4 (zinc finger)"/>
    <property type="match status" value="1"/>
</dbReference>
<evidence type="ECO:0000256" key="6">
    <source>
        <dbReference type="ARBA" id="ARBA00022741"/>
    </source>
</evidence>
<dbReference type="PROSITE" id="PS00108">
    <property type="entry name" value="PROTEIN_KINASE_ST"/>
    <property type="match status" value="1"/>
</dbReference>
<dbReference type="Pfam" id="PF04564">
    <property type="entry name" value="U-box"/>
    <property type="match status" value="1"/>
</dbReference>
<dbReference type="FunFam" id="3.30.200.20:FF:000162">
    <property type="entry name" value="Adenine nucleotide alpha hydrolase-like domain kinase"/>
    <property type="match status" value="1"/>
</dbReference>
<feature type="domain" description="Protein kinase" evidence="13">
    <location>
        <begin position="398"/>
        <end position="661"/>
    </location>
</feature>
<dbReference type="InterPro" id="IPR014729">
    <property type="entry name" value="Rossmann-like_a/b/a_fold"/>
</dbReference>
<dbReference type="AlphaFoldDB" id="A0A7N0UX52"/>
<feature type="domain" description="U-box" evidence="14">
    <location>
        <begin position="681"/>
        <end position="754"/>
    </location>
</feature>
<organism evidence="15 16">
    <name type="scientific">Kalanchoe fedtschenkoi</name>
    <name type="common">Lavender scallops</name>
    <name type="synonym">South American air plant</name>
    <dbReference type="NCBI Taxonomy" id="63787"/>
    <lineage>
        <taxon>Eukaryota</taxon>
        <taxon>Viridiplantae</taxon>
        <taxon>Streptophyta</taxon>
        <taxon>Embryophyta</taxon>
        <taxon>Tracheophyta</taxon>
        <taxon>Spermatophyta</taxon>
        <taxon>Magnoliopsida</taxon>
        <taxon>eudicotyledons</taxon>
        <taxon>Gunneridae</taxon>
        <taxon>Pentapetalae</taxon>
        <taxon>Saxifragales</taxon>
        <taxon>Crassulaceae</taxon>
        <taxon>Kalanchoe</taxon>
    </lineage>
</organism>
<dbReference type="SUPFAM" id="SSF52402">
    <property type="entry name" value="Adenine nucleotide alpha hydrolases-like"/>
    <property type="match status" value="1"/>
</dbReference>
<dbReference type="PROSITE" id="PS00107">
    <property type="entry name" value="PROTEIN_KINASE_ATP"/>
    <property type="match status" value="1"/>
</dbReference>
<dbReference type="SUPFAM" id="SSF56112">
    <property type="entry name" value="Protein kinase-like (PK-like)"/>
    <property type="match status" value="1"/>
</dbReference>